<evidence type="ECO:0000256" key="3">
    <source>
        <dbReference type="ARBA" id="ARBA00022553"/>
    </source>
</evidence>
<evidence type="ECO:0000256" key="9">
    <source>
        <dbReference type="PIRSR" id="PIRSR607583-1"/>
    </source>
</evidence>
<dbReference type="OrthoDB" id="3318at2759"/>
<dbReference type="Pfam" id="PF04495">
    <property type="entry name" value="GRASP55_65"/>
    <property type="match status" value="1"/>
</dbReference>
<sequence>MGNSESVEVPGGGTDGYHILRVQENSPGSKAGLQPFFDFIISINGVRLDRDNDTLKQILKNGIGKQLPMTIYSCKTQSVRSVTVEPSDTWGGQGLLGISIKFCSFEIAKENVWHVLEVHSNSPASLAGLRPFTDYIIGTDSILHESEDLFNLIENHDGVSMKLYVYNSQDDSCREVTITPNSQWGGVGLLGCGIGYGYLHRIPVRGTPPPVTTIYKSVNTEINPPSDVNSITTSTANLSLISSEVAPSPPPSESQNISGTNSNIVEPQINPILTGSDVTSQYNLISNENTNVPVYTSNLPPPSSVPQFSNMYYPQQSLSSAPVSNVYSPPSNTTPTSVSVDQVPMYQVPASSESANPYATGNIPSFNYFSQPLPMQAPSMNYTQSLSMSQTNTVNTVPPQTAAVSVFPDCQNPIIFDPAIAARSAQQLLSGNLPSSS</sequence>
<keyword evidence="6" id="KW-0333">Golgi apparatus</keyword>
<evidence type="ECO:0000256" key="10">
    <source>
        <dbReference type="SAM" id="MobiDB-lite"/>
    </source>
</evidence>
<evidence type="ECO:0000256" key="7">
    <source>
        <dbReference type="ARBA" id="ARBA00023136"/>
    </source>
</evidence>
<feature type="domain" description="PDZ GRASP-type" evidence="11">
    <location>
        <begin position="15"/>
        <end position="105"/>
    </location>
</feature>
<dbReference type="GO" id="GO:0007030">
    <property type="term" value="P:Golgi organization"/>
    <property type="evidence" value="ECO:0007669"/>
    <property type="project" value="TreeGrafter"/>
</dbReference>
<evidence type="ECO:0000256" key="5">
    <source>
        <dbReference type="ARBA" id="ARBA00022737"/>
    </source>
</evidence>
<keyword evidence="5" id="KW-0677">Repeat</keyword>
<dbReference type="AlphaFoldDB" id="A0A9P0L9G2"/>
<feature type="domain" description="PDZ GRASP-type" evidence="11">
    <location>
        <begin position="111"/>
        <end position="199"/>
    </location>
</feature>
<evidence type="ECO:0000256" key="1">
    <source>
        <dbReference type="ARBA" id="ARBA00004394"/>
    </source>
</evidence>
<keyword evidence="3" id="KW-0597">Phosphoprotein</keyword>
<dbReference type="EMBL" id="CAKOFQ010007142">
    <property type="protein sequence ID" value="CAH1992439.1"/>
    <property type="molecule type" value="Genomic_DNA"/>
</dbReference>
<evidence type="ECO:0000256" key="2">
    <source>
        <dbReference type="ARBA" id="ARBA00007144"/>
    </source>
</evidence>
<dbReference type="FunFam" id="2.30.42.10:FF:000026">
    <property type="entry name" value="Golgi reassembly stacking protein 2"/>
    <property type="match status" value="1"/>
</dbReference>
<evidence type="ECO:0000256" key="8">
    <source>
        <dbReference type="ARBA" id="ARBA00023288"/>
    </source>
</evidence>
<keyword evidence="9" id="KW-0862">Zinc</keyword>
<evidence type="ECO:0000313" key="13">
    <source>
        <dbReference type="Proteomes" id="UP001152888"/>
    </source>
</evidence>
<evidence type="ECO:0000256" key="4">
    <source>
        <dbReference type="ARBA" id="ARBA00022707"/>
    </source>
</evidence>
<dbReference type="Gene3D" id="2.30.42.10">
    <property type="match status" value="2"/>
</dbReference>
<dbReference type="GO" id="GO:0046872">
    <property type="term" value="F:metal ion binding"/>
    <property type="evidence" value="ECO:0007669"/>
    <property type="project" value="UniProtKB-KW"/>
</dbReference>
<comment type="caution">
    <text evidence="12">The sequence shown here is derived from an EMBL/GenBank/DDBJ whole genome shotgun (WGS) entry which is preliminary data.</text>
</comment>
<dbReference type="FunFam" id="2.30.42.10:FF:000056">
    <property type="entry name" value="Golgi reassembly-stacking protein 2 isoform 1"/>
    <property type="match status" value="1"/>
</dbReference>
<evidence type="ECO:0000256" key="6">
    <source>
        <dbReference type="ARBA" id="ARBA00023034"/>
    </source>
</evidence>
<dbReference type="PANTHER" id="PTHR12893">
    <property type="entry name" value="GOLGI REASSEMBLY STACKING PROTEIN GRASP"/>
    <property type="match status" value="1"/>
</dbReference>
<keyword evidence="9" id="KW-0479">Metal-binding</keyword>
<keyword evidence="8" id="KW-0449">Lipoprotein</keyword>
<dbReference type="InterPro" id="IPR024958">
    <property type="entry name" value="GRASP_PDZ"/>
</dbReference>
<protein>
    <recommendedName>
        <fullName evidence="11">PDZ GRASP-type domain-containing protein</fullName>
    </recommendedName>
</protein>
<dbReference type="InterPro" id="IPR007583">
    <property type="entry name" value="GRASP55_65"/>
</dbReference>
<dbReference type="PANTHER" id="PTHR12893:SF0">
    <property type="entry name" value="GRASP65"/>
    <property type="match status" value="1"/>
</dbReference>
<accession>A0A9P0L9G2</accession>
<evidence type="ECO:0000313" key="12">
    <source>
        <dbReference type="EMBL" id="CAH1992439.1"/>
    </source>
</evidence>
<feature type="binding site" evidence="9">
    <location>
        <position position="18"/>
    </location>
    <ligand>
        <name>Zn(2+)</name>
        <dbReference type="ChEBI" id="CHEBI:29105"/>
    </ligand>
</feature>
<keyword evidence="4" id="KW-0519">Myristate</keyword>
<keyword evidence="7" id="KW-0472">Membrane</keyword>
<dbReference type="GO" id="GO:0000139">
    <property type="term" value="C:Golgi membrane"/>
    <property type="evidence" value="ECO:0007669"/>
    <property type="project" value="UniProtKB-SubCell"/>
</dbReference>
<feature type="binding site" evidence="9">
    <location>
        <position position="103"/>
    </location>
    <ligand>
        <name>Zn(2+)</name>
        <dbReference type="ChEBI" id="CHEBI:29105"/>
    </ligand>
</feature>
<dbReference type="SUPFAM" id="SSF50156">
    <property type="entry name" value="PDZ domain-like"/>
    <property type="match status" value="2"/>
</dbReference>
<evidence type="ECO:0000259" key="11">
    <source>
        <dbReference type="PROSITE" id="PS51865"/>
    </source>
</evidence>
<proteinExistence type="inferred from homology"/>
<dbReference type="InterPro" id="IPR036034">
    <property type="entry name" value="PDZ_sf"/>
</dbReference>
<organism evidence="12 13">
    <name type="scientific">Acanthoscelides obtectus</name>
    <name type="common">Bean weevil</name>
    <name type="synonym">Bruchus obtectus</name>
    <dbReference type="NCBI Taxonomy" id="200917"/>
    <lineage>
        <taxon>Eukaryota</taxon>
        <taxon>Metazoa</taxon>
        <taxon>Ecdysozoa</taxon>
        <taxon>Arthropoda</taxon>
        <taxon>Hexapoda</taxon>
        <taxon>Insecta</taxon>
        <taxon>Pterygota</taxon>
        <taxon>Neoptera</taxon>
        <taxon>Endopterygota</taxon>
        <taxon>Coleoptera</taxon>
        <taxon>Polyphaga</taxon>
        <taxon>Cucujiformia</taxon>
        <taxon>Chrysomeloidea</taxon>
        <taxon>Chrysomelidae</taxon>
        <taxon>Bruchinae</taxon>
        <taxon>Bruchini</taxon>
        <taxon>Acanthoscelides</taxon>
    </lineage>
</organism>
<dbReference type="Proteomes" id="UP001152888">
    <property type="component" value="Unassembled WGS sequence"/>
</dbReference>
<gene>
    <name evidence="12" type="ORF">ACAOBT_LOCUS20857</name>
</gene>
<reference evidence="12" key="1">
    <citation type="submission" date="2022-03" db="EMBL/GenBank/DDBJ databases">
        <authorList>
            <person name="Sayadi A."/>
        </authorList>
    </citation>
    <scope>NUCLEOTIDE SEQUENCE</scope>
</reference>
<feature type="region of interest" description="Disordered" evidence="10">
    <location>
        <begin position="243"/>
        <end position="263"/>
    </location>
</feature>
<keyword evidence="13" id="KW-1185">Reference proteome</keyword>
<comment type="similarity">
    <text evidence="2">Belongs to the GORASP family.</text>
</comment>
<name>A0A9P0L9G2_ACAOB</name>
<comment type="subcellular location">
    <subcellularLocation>
        <location evidence="1">Golgi apparatus membrane</location>
    </subcellularLocation>
</comment>
<dbReference type="PROSITE" id="PS51865">
    <property type="entry name" value="PDZ_GRASP"/>
    <property type="match status" value="2"/>
</dbReference>